<feature type="domain" description="Reverse transcriptase/retrotransposon-derived protein RNase H-like" evidence="2">
    <location>
        <begin position="23"/>
        <end position="121"/>
    </location>
</feature>
<dbReference type="InterPro" id="IPR043502">
    <property type="entry name" value="DNA/RNA_pol_sf"/>
</dbReference>
<dbReference type="SUPFAM" id="SSF56672">
    <property type="entry name" value="DNA/RNA polymerases"/>
    <property type="match status" value="1"/>
</dbReference>
<dbReference type="InterPro" id="IPR050951">
    <property type="entry name" value="Retrovirus_Pol_polyprotein"/>
</dbReference>
<dbReference type="InterPro" id="IPR041577">
    <property type="entry name" value="RT_RNaseH_2"/>
</dbReference>
<name>A0A9Q3GDP1_9BASI</name>
<dbReference type="Proteomes" id="UP000765509">
    <property type="component" value="Unassembled WGS sequence"/>
</dbReference>
<evidence type="ECO:0000259" key="2">
    <source>
        <dbReference type="Pfam" id="PF17919"/>
    </source>
</evidence>
<dbReference type="AlphaFoldDB" id="A0A9Q3GDP1"/>
<organism evidence="3 4">
    <name type="scientific">Austropuccinia psidii MF-1</name>
    <dbReference type="NCBI Taxonomy" id="1389203"/>
    <lineage>
        <taxon>Eukaryota</taxon>
        <taxon>Fungi</taxon>
        <taxon>Dikarya</taxon>
        <taxon>Basidiomycota</taxon>
        <taxon>Pucciniomycotina</taxon>
        <taxon>Pucciniomycetes</taxon>
        <taxon>Pucciniales</taxon>
        <taxon>Sphaerophragmiaceae</taxon>
        <taxon>Austropuccinia</taxon>
    </lineage>
</organism>
<proteinExistence type="predicted"/>
<gene>
    <name evidence="3" type="ORF">O181_003553</name>
</gene>
<evidence type="ECO:0000313" key="3">
    <source>
        <dbReference type="EMBL" id="MBW0463838.1"/>
    </source>
</evidence>
<keyword evidence="1" id="KW-0511">Multifunctional enzyme</keyword>
<dbReference type="Pfam" id="PF17919">
    <property type="entry name" value="RT_RNaseH_2"/>
    <property type="match status" value="1"/>
</dbReference>
<sequence>MKEFEKIAKCLYKLCDQQTVYTFTEEKVKEYEELKKALTNSPFLPMANWKLPFVLYTGACGEGLGAELHQKQIIDYKIFKGTIGFIPRKIKPTKARYGASQMEWLFLMWAPGKLQYYLHETVLDVITDCHAVK</sequence>
<reference evidence="3" key="1">
    <citation type="submission" date="2021-03" db="EMBL/GenBank/DDBJ databases">
        <title>Draft genome sequence of rust myrtle Austropuccinia psidii MF-1, a brazilian biotype.</title>
        <authorList>
            <person name="Quecine M.C."/>
            <person name="Pachon D.M.R."/>
            <person name="Bonatelli M.L."/>
            <person name="Correr F.H."/>
            <person name="Franceschini L.M."/>
            <person name="Leite T.F."/>
            <person name="Margarido G.R.A."/>
            <person name="Almeida C.A."/>
            <person name="Ferrarezi J.A."/>
            <person name="Labate C.A."/>
        </authorList>
    </citation>
    <scope>NUCLEOTIDE SEQUENCE</scope>
    <source>
        <strain evidence="3">MF-1</strain>
    </source>
</reference>
<protein>
    <recommendedName>
        <fullName evidence="2">Reverse transcriptase/retrotransposon-derived protein RNase H-like domain-containing protein</fullName>
    </recommendedName>
</protein>
<accession>A0A9Q3GDP1</accession>
<dbReference type="PANTHER" id="PTHR37984">
    <property type="entry name" value="PROTEIN CBG26694"/>
    <property type="match status" value="1"/>
</dbReference>
<dbReference type="PANTHER" id="PTHR37984:SF5">
    <property type="entry name" value="PROTEIN NYNRIN-LIKE"/>
    <property type="match status" value="1"/>
</dbReference>
<dbReference type="EMBL" id="AVOT02000639">
    <property type="protein sequence ID" value="MBW0463838.1"/>
    <property type="molecule type" value="Genomic_DNA"/>
</dbReference>
<evidence type="ECO:0000256" key="1">
    <source>
        <dbReference type="ARBA" id="ARBA00023268"/>
    </source>
</evidence>
<keyword evidence="4" id="KW-1185">Reference proteome</keyword>
<evidence type="ECO:0000313" key="4">
    <source>
        <dbReference type="Proteomes" id="UP000765509"/>
    </source>
</evidence>
<dbReference type="GO" id="GO:0003824">
    <property type="term" value="F:catalytic activity"/>
    <property type="evidence" value="ECO:0007669"/>
    <property type="project" value="UniProtKB-KW"/>
</dbReference>
<comment type="caution">
    <text evidence="3">The sequence shown here is derived from an EMBL/GenBank/DDBJ whole genome shotgun (WGS) entry which is preliminary data.</text>
</comment>